<evidence type="ECO:0000313" key="4">
    <source>
        <dbReference type="Proteomes" id="UP001157418"/>
    </source>
</evidence>
<feature type="domain" description="DYW" evidence="2">
    <location>
        <begin position="2"/>
        <end position="55"/>
    </location>
</feature>
<gene>
    <name evidence="3" type="ORF">LVIROSA_LOCUS22455</name>
</gene>
<evidence type="ECO:0000259" key="2">
    <source>
        <dbReference type="Pfam" id="PF14432"/>
    </source>
</evidence>
<reference evidence="3 4" key="1">
    <citation type="submission" date="2022-01" db="EMBL/GenBank/DDBJ databases">
        <authorList>
            <person name="Xiong W."/>
            <person name="Schranz E."/>
        </authorList>
    </citation>
    <scope>NUCLEOTIDE SEQUENCE [LARGE SCALE GENOMIC DNA]</scope>
</reference>
<organism evidence="3 4">
    <name type="scientific">Lactuca virosa</name>
    <dbReference type="NCBI Taxonomy" id="75947"/>
    <lineage>
        <taxon>Eukaryota</taxon>
        <taxon>Viridiplantae</taxon>
        <taxon>Streptophyta</taxon>
        <taxon>Embryophyta</taxon>
        <taxon>Tracheophyta</taxon>
        <taxon>Spermatophyta</taxon>
        <taxon>Magnoliopsida</taxon>
        <taxon>eudicotyledons</taxon>
        <taxon>Gunneridae</taxon>
        <taxon>Pentapetalae</taxon>
        <taxon>asterids</taxon>
        <taxon>campanulids</taxon>
        <taxon>Asterales</taxon>
        <taxon>Asteraceae</taxon>
        <taxon>Cichorioideae</taxon>
        <taxon>Cichorieae</taxon>
        <taxon>Lactucinae</taxon>
        <taxon>Lactuca</taxon>
    </lineage>
</organism>
<protein>
    <recommendedName>
        <fullName evidence="2">DYW domain-containing protein</fullName>
    </recommendedName>
</protein>
<evidence type="ECO:0000256" key="1">
    <source>
        <dbReference type="ARBA" id="ARBA00006643"/>
    </source>
</evidence>
<dbReference type="AlphaFoldDB" id="A0AAU9NE17"/>
<dbReference type="EMBL" id="CAKMRJ010004445">
    <property type="protein sequence ID" value="CAH1436061.1"/>
    <property type="molecule type" value="Genomic_DNA"/>
</dbReference>
<comment type="caution">
    <text evidence="3">The sequence shown here is derived from an EMBL/GenBank/DDBJ whole genome shotgun (WGS) entry which is preliminary data.</text>
</comment>
<name>A0AAU9NE17_9ASTR</name>
<dbReference type="GO" id="GO:0008270">
    <property type="term" value="F:zinc ion binding"/>
    <property type="evidence" value="ECO:0007669"/>
    <property type="project" value="InterPro"/>
</dbReference>
<proteinExistence type="inferred from homology"/>
<dbReference type="Pfam" id="PF14432">
    <property type="entry name" value="DYW_deaminase"/>
    <property type="match status" value="1"/>
</dbReference>
<sequence length="92" mass="10777">MEEWEKEMMLCGHSEKLALAFGMISSSWDSMPLRIIKNLRFQIVIQLLNLSISSINNRLFSGTKKNILKNLKKKTSFERKMSEHMSHEDLHP</sequence>
<dbReference type="Proteomes" id="UP001157418">
    <property type="component" value="Unassembled WGS sequence"/>
</dbReference>
<accession>A0AAU9NE17</accession>
<keyword evidence="4" id="KW-1185">Reference proteome</keyword>
<evidence type="ECO:0000313" key="3">
    <source>
        <dbReference type="EMBL" id="CAH1436061.1"/>
    </source>
</evidence>
<dbReference type="InterPro" id="IPR032867">
    <property type="entry name" value="DYW_dom"/>
</dbReference>
<comment type="similarity">
    <text evidence="1">Belongs to the PPR family. PCMP-H subfamily.</text>
</comment>